<sequence length="389" mass="42424">MKVFLSLSLALQALTAGAQPPPYRVKPGLWEPSEANLGLKKAAGTQTVTVFRPQTASDGAFNNGVVLMPFKGRLYAQWQSSARDEDAPDTRVLYAVSEDGLRWSAPQVLATAGQGGEMRSSGGWWTDGKTLVAYLNIWPTGFQSGDGGHTAYRLSTDGQAWGQPQRVTGADGRPVEGIIEQDPHRLPGGRILTAFHLQPGLIAAPFWTDDPLGLTGWQRGRMANLPHDTNKVSRELEPSLFLRGNCAVMVFRDQASSFRQLASESCDRGENWTPPVPTDMPDSRAKQSAGNLPDSGGSVGPAFIVNNPSGDKLRLPLAITLSDDGRLFSRTFLLRGADELPPLRFEGRYKRVGYHYPKSAVWQGHLYVGYSTHKETVDVTRVPLGSLQR</sequence>
<keyword evidence="5" id="KW-1185">Reference proteome</keyword>
<dbReference type="Pfam" id="PF13088">
    <property type="entry name" value="BNR_2"/>
    <property type="match status" value="1"/>
</dbReference>
<feature type="signal peptide" evidence="2">
    <location>
        <begin position="1"/>
        <end position="18"/>
    </location>
</feature>
<dbReference type="PANTHER" id="PTHR43752:SF2">
    <property type="entry name" value="BNR_ASP-BOX REPEAT FAMILY PROTEIN"/>
    <property type="match status" value="1"/>
</dbReference>
<keyword evidence="2" id="KW-0732">Signal</keyword>
<protein>
    <submittedName>
        <fullName evidence="4">Sialidase family protein</fullName>
        <ecNumber evidence="4">3.2.1.-</ecNumber>
    </submittedName>
</protein>
<dbReference type="InterPro" id="IPR036278">
    <property type="entry name" value="Sialidase_sf"/>
</dbReference>
<keyword evidence="4" id="KW-0378">Hydrolase</keyword>
<dbReference type="Proteomes" id="UP001606210">
    <property type="component" value="Unassembled WGS sequence"/>
</dbReference>
<comment type="caution">
    <text evidence="4">The sequence shown here is derived from an EMBL/GenBank/DDBJ whole genome shotgun (WGS) entry which is preliminary data.</text>
</comment>
<feature type="domain" description="Sialidase" evidence="3">
    <location>
        <begin position="72"/>
        <end position="367"/>
    </location>
</feature>
<evidence type="ECO:0000256" key="2">
    <source>
        <dbReference type="SAM" id="SignalP"/>
    </source>
</evidence>
<dbReference type="EMBL" id="JBIGHV010000001">
    <property type="protein sequence ID" value="MFG6428648.1"/>
    <property type="molecule type" value="Genomic_DNA"/>
</dbReference>
<name>A0ABW7F033_9BURK</name>
<dbReference type="EC" id="3.2.1.-" evidence="4"/>
<dbReference type="RefSeq" id="WP_394475580.1">
    <property type="nucleotide sequence ID" value="NZ_JBIGHV010000001.1"/>
</dbReference>
<evidence type="ECO:0000313" key="4">
    <source>
        <dbReference type="EMBL" id="MFG6428648.1"/>
    </source>
</evidence>
<gene>
    <name evidence="4" type="ORF">ACG00Y_01915</name>
</gene>
<feature type="chain" id="PRO_5046755753" evidence="2">
    <location>
        <begin position="19"/>
        <end position="389"/>
    </location>
</feature>
<reference evidence="4 5" key="1">
    <citation type="submission" date="2024-08" db="EMBL/GenBank/DDBJ databases">
        <authorList>
            <person name="Lu H."/>
        </authorList>
    </citation>
    <scope>NUCLEOTIDE SEQUENCE [LARGE SCALE GENOMIC DNA]</scope>
    <source>
        <strain evidence="4 5">LYH14W</strain>
    </source>
</reference>
<dbReference type="Gene3D" id="2.120.10.10">
    <property type="match status" value="1"/>
</dbReference>
<feature type="region of interest" description="Disordered" evidence="1">
    <location>
        <begin position="266"/>
        <end position="297"/>
    </location>
</feature>
<evidence type="ECO:0000313" key="5">
    <source>
        <dbReference type="Proteomes" id="UP001606210"/>
    </source>
</evidence>
<dbReference type="InterPro" id="IPR011040">
    <property type="entry name" value="Sialidase"/>
</dbReference>
<dbReference type="SUPFAM" id="SSF50939">
    <property type="entry name" value="Sialidases"/>
    <property type="match status" value="1"/>
</dbReference>
<evidence type="ECO:0000256" key="1">
    <source>
        <dbReference type="SAM" id="MobiDB-lite"/>
    </source>
</evidence>
<organism evidence="4 5">
    <name type="scientific">Pelomonas parva</name>
    <dbReference type="NCBI Taxonomy" id="3299032"/>
    <lineage>
        <taxon>Bacteria</taxon>
        <taxon>Pseudomonadati</taxon>
        <taxon>Pseudomonadota</taxon>
        <taxon>Betaproteobacteria</taxon>
        <taxon>Burkholderiales</taxon>
        <taxon>Sphaerotilaceae</taxon>
        <taxon>Roseateles</taxon>
    </lineage>
</organism>
<dbReference type="CDD" id="cd15482">
    <property type="entry name" value="Sialidase_non-viral"/>
    <property type="match status" value="1"/>
</dbReference>
<proteinExistence type="predicted"/>
<keyword evidence="4" id="KW-0326">Glycosidase</keyword>
<evidence type="ECO:0000259" key="3">
    <source>
        <dbReference type="Pfam" id="PF13088"/>
    </source>
</evidence>
<dbReference type="GO" id="GO:0016798">
    <property type="term" value="F:hydrolase activity, acting on glycosyl bonds"/>
    <property type="evidence" value="ECO:0007669"/>
    <property type="project" value="UniProtKB-KW"/>
</dbReference>
<accession>A0ABW7F033</accession>
<dbReference type="PANTHER" id="PTHR43752">
    <property type="entry name" value="BNR/ASP-BOX REPEAT FAMILY PROTEIN"/>
    <property type="match status" value="1"/>
</dbReference>